<keyword evidence="3" id="KW-1185">Reference proteome</keyword>
<proteinExistence type="predicted"/>
<feature type="domain" description="F-box" evidence="1">
    <location>
        <begin position="1"/>
        <end position="46"/>
    </location>
</feature>
<sequence>MEISELPEECIAHIISLTSPRDACRSSLVSPRFRSVADSDVVWEKFLPSDYKDLISRSVAAETTVLISMAKNKKALYLHLCENPIPIDDGNISFGVDRPSGKKCFRIGARGLSIVGGDTPYYWRWTSLPQNKFSEVAELIVVCWLEIKGKIDTNILSPATTYAAYFVFRLAEKRSWFNQLPVQFRSGLIVGGIELRPKAGR</sequence>
<accession>A0AA88DVI5</accession>
<dbReference type="Proteomes" id="UP001187192">
    <property type="component" value="Unassembled WGS sequence"/>
</dbReference>
<dbReference type="SMART" id="SM00256">
    <property type="entry name" value="FBOX"/>
    <property type="match status" value="1"/>
</dbReference>
<dbReference type="Pfam" id="PF14299">
    <property type="entry name" value="PP2"/>
    <property type="match status" value="1"/>
</dbReference>
<reference evidence="2" key="1">
    <citation type="submission" date="2023-07" db="EMBL/GenBank/DDBJ databases">
        <title>draft genome sequence of fig (Ficus carica).</title>
        <authorList>
            <person name="Takahashi T."/>
            <person name="Nishimura K."/>
        </authorList>
    </citation>
    <scope>NUCLEOTIDE SEQUENCE</scope>
</reference>
<dbReference type="InterPro" id="IPR025886">
    <property type="entry name" value="PP2-like"/>
</dbReference>
<evidence type="ECO:0000259" key="1">
    <source>
        <dbReference type="PROSITE" id="PS50181"/>
    </source>
</evidence>
<dbReference type="AlphaFoldDB" id="A0AA88DVI5"/>
<organism evidence="2 3">
    <name type="scientific">Ficus carica</name>
    <name type="common">Common fig</name>
    <dbReference type="NCBI Taxonomy" id="3494"/>
    <lineage>
        <taxon>Eukaryota</taxon>
        <taxon>Viridiplantae</taxon>
        <taxon>Streptophyta</taxon>
        <taxon>Embryophyta</taxon>
        <taxon>Tracheophyta</taxon>
        <taxon>Spermatophyta</taxon>
        <taxon>Magnoliopsida</taxon>
        <taxon>eudicotyledons</taxon>
        <taxon>Gunneridae</taxon>
        <taxon>Pentapetalae</taxon>
        <taxon>rosids</taxon>
        <taxon>fabids</taxon>
        <taxon>Rosales</taxon>
        <taxon>Moraceae</taxon>
        <taxon>Ficeae</taxon>
        <taxon>Ficus</taxon>
    </lineage>
</organism>
<dbReference type="Gene3D" id="1.20.1280.50">
    <property type="match status" value="1"/>
</dbReference>
<gene>
    <name evidence="2" type="ORF">TIFTF001_031598</name>
</gene>
<dbReference type="InterPro" id="IPR001810">
    <property type="entry name" value="F-box_dom"/>
</dbReference>
<dbReference type="EMBL" id="BTGU01000130">
    <property type="protein sequence ID" value="GMN62513.1"/>
    <property type="molecule type" value="Genomic_DNA"/>
</dbReference>
<dbReference type="PANTHER" id="PTHR32278">
    <property type="entry name" value="F-BOX DOMAIN-CONTAINING PROTEIN"/>
    <property type="match status" value="1"/>
</dbReference>
<protein>
    <recommendedName>
        <fullName evidence="1">F-box domain-containing protein</fullName>
    </recommendedName>
</protein>
<name>A0AA88DVI5_FICCA</name>
<evidence type="ECO:0000313" key="2">
    <source>
        <dbReference type="EMBL" id="GMN62513.1"/>
    </source>
</evidence>
<dbReference type="InterPro" id="IPR036047">
    <property type="entry name" value="F-box-like_dom_sf"/>
</dbReference>
<dbReference type="Pfam" id="PF00646">
    <property type="entry name" value="F-box"/>
    <property type="match status" value="1"/>
</dbReference>
<dbReference type="SUPFAM" id="SSF81383">
    <property type="entry name" value="F-box domain"/>
    <property type="match status" value="1"/>
</dbReference>
<dbReference type="PANTHER" id="PTHR32278:SF111">
    <property type="entry name" value="F-BOX PROTEIN PP2-B12-RELATED"/>
    <property type="match status" value="1"/>
</dbReference>
<dbReference type="CDD" id="cd22162">
    <property type="entry name" value="F-box_AtSKIP3-like"/>
    <property type="match status" value="1"/>
</dbReference>
<evidence type="ECO:0000313" key="3">
    <source>
        <dbReference type="Proteomes" id="UP001187192"/>
    </source>
</evidence>
<comment type="caution">
    <text evidence="2">The sequence shown here is derived from an EMBL/GenBank/DDBJ whole genome shotgun (WGS) entry which is preliminary data.</text>
</comment>
<dbReference type="PROSITE" id="PS50181">
    <property type="entry name" value="FBOX"/>
    <property type="match status" value="1"/>
</dbReference>